<organism evidence="20 21">
    <name type="scientific">Intrasporangium calvum (strain ATCC 23552 / DSM 43043 / JCM 3097 / NBRC 12989 / NCIMB 10167 / NRRL B-3866 / 7 KIP)</name>
    <dbReference type="NCBI Taxonomy" id="710696"/>
    <lineage>
        <taxon>Bacteria</taxon>
        <taxon>Bacillati</taxon>
        <taxon>Actinomycetota</taxon>
        <taxon>Actinomycetes</taxon>
        <taxon>Micrococcales</taxon>
        <taxon>Intrasporangiaceae</taxon>
        <taxon>Intrasporangium</taxon>
    </lineage>
</organism>
<dbReference type="UniPathway" id="UPA00275">
    <property type="reaction ID" value="UER00401"/>
</dbReference>
<evidence type="ECO:0000256" key="10">
    <source>
        <dbReference type="ARBA" id="ARBA00023002"/>
    </source>
</evidence>
<dbReference type="InterPro" id="IPR004794">
    <property type="entry name" value="Eubact_RibD"/>
</dbReference>
<dbReference type="eggNOG" id="COG0117">
    <property type="taxonomic scope" value="Bacteria"/>
</dbReference>
<dbReference type="AlphaFoldDB" id="E6S8Z7"/>
<evidence type="ECO:0000313" key="20">
    <source>
        <dbReference type="EMBL" id="ADU48134.1"/>
    </source>
</evidence>
<reference evidence="20 21" key="1">
    <citation type="journal article" date="2010" name="Stand. Genomic Sci.">
        <title>Complete genome sequence of Intrasporangium calvum type strain (7 KIP).</title>
        <authorList>
            <person name="Del Rio T.G."/>
            <person name="Chertkov O."/>
            <person name="Yasawong M."/>
            <person name="Lucas S."/>
            <person name="Deshpande S."/>
            <person name="Cheng J.F."/>
            <person name="Detter C."/>
            <person name="Tapia R."/>
            <person name="Han C."/>
            <person name="Goodwin L."/>
            <person name="Pitluck S."/>
            <person name="Liolios K."/>
            <person name="Ivanova N."/>
            <person name="Mavromatis K."/>
            <person name="Pati A."/>
            <person name="Chen A."/>
            <person name="Palaniappan K."/>
            <person name="Land M."/>
            <person name="Hauser L."/>
            <person name="Chang Y.J."/>
            <person name="Jeffries C.D."/>
            <person name="Rohde M."/>
            <person name="Pukall R."/>
            <person name="Sikorski J."/>
            <person name="Goker M."/>
            <person name="Woyke T."/>
            <person name="Bristow J."/>
            <person name="Eisen J.A."/>
            <person name="Markowitz V."/>
            <person name="Hugenholtz P."/>
            <person name="Kyrpides N.C."/>
            <person name="Klenk H.P."/>
            <person name="Lapidus A."/>
        </authorList>
    </citation>
    <scope>NUCLEOTIDE SEQUENCE [LARGE SCALE GENOMIC DNA]</scope>
    <source>
        <strain evidence="21">ATCC 23552 / DSM 43043 / JCM 3097 / NBRC 12989 / 7 KIP</strain>
    </source>
</reference>
<dbReference type="EMBL" id="CP002343">
    <property type="protein sequence ID" value="ADU48134.1"/>
    <property type="molecule type" value="Genomic_DNA"/>
</dbReference>
<keyword evidence="8 14" id="KW-0862">Zinc</keyword>
<dbReference type="PROSITE" id="PS51747">
    <property type="entry name" value="CYT_DCMP_DEAMINASES_2"/>
    <property type="match status" value="1"/>
</dbReference>
<comment type="function">
    <text evidence="1 14">Converts 2,5-diamino-6-(ribosylamino)-4(3h)-pyrimidinone 5'-phosphate into 5-amino-6-(ribosylamino)-2,4(1h,3h)-pyrimidinedione 5'-phosphate.</text>
</comment>
<protein>
    <recommendedName>
        <fullName evidence="14">Riboflavin biosynthesis protein RibD</fullName>
    </recommendedName>
    <domain>
        <recommendedName>
            <fullName evidence="14">Diaminohydroxyphosphoribosylaminopyrimidine deaminase</fullName>
            <shortName evidence="14">DRAP deaminase</shortName>
            <ecNumber evidence="14">3.5.4.26</ecNumber>
        </recommendedName>
        <alternativeName>
            <fullName evidence="14">Riboflavin-specific deaminase</fullName>
        </alternativeName>
    </domain>
    <domain>
        <recommendedName>
            <fullName evidence="14">5-amino-6-(5-phosphoribosylamino)uracil reductase</fullName>
            <ecNumber evidence="14">1.1.1.193</ecNumber>
        </recommendedName>
        <alternativeName>
            <fullName evidence="14">HTP reductase</fullName>
        </alternativeName>
    </domain>
</protein>
<feature type="compositionally biased region" description="Low complexity" evidence="18">
    <location>
        <begin position="230"/>
        <end position="241"/>
    </location>
</feature>
<dbReference type="SUPFAM" id="SSF53927">
    <property type="entry name" value="Cytidine deaminase-like"/>
    <property type="match status" value="1"/>
</dbReference>
<feature type="active site" description="Proton donor" evidence="15">
    <location>
        <position position="62"/>
    </location>
</feature>
<evidence type="ECO:0000256" key="11">
    <source>
        <dbReference type="ARBA" id="ARBA00023268"/>
    </source>
</evidence>
<evidence type="ECO:0000256" key="6">
    <source>
        <dbReference type="ARBA" id="ARBA00022619"/>
    </source>
</evidence>
<dbReference type="STRING" id="710696.Intca_1621"/>
<feature type="binding site" evidence="17">
    <location>
        <position position="60"/>
    </location>
    <ligand>
        <name>Zn(2+)</name>
        <dbReference type="ChEBI" id="CHEBI:29105"/>
        <note>catalytic</note>
    </ligand>
</feature>
<sequence length="378" mass="38892">MPSGQLTPQSPVDAARMLRAIALAERSPWPDPNPRVGCVIVDRAGEVVAEGWHRGAGTPHAEAAALALAGERARGGTAYVSLEPCAHRGRTGPCSDALVEAGVARVVYAQADPNAEASGGADVLRAAGVQIVGGLLADEAAALNDRWVRTITLGRPLVTWKFAATLDGRSAAADGSSQWITGPAARADVHALRATRDAIVAGTGTVLADDPRLTVRPDTVVAPTDRRTGPEVAPGAAAAPGPVGSQPLRVVVGLRAVPPSARVHAGPGEVLHLRTRDVHAVLAALWSRGVREVWLEGGPTLAAAFWAADLVDDVYAYLAPALLGAGPAAVGDLGIRSIDGIRRLEITDVSQVGADVRVHAVPSHPVRPARSVVVTGRE</sequence>
<feature type="region of interest" description="Disordered" evidence="18">
    <location>
        <begin position="222"/>
        <end position="241"/>
    </location>
</feature>
<dbReference type="Gene3D" id="3.40.140.10">
    <property type="entry name" value="Cytidine Deaminase, domain 2"/>
    <property type="match status" value="1"/>
</dbReference>
<dbReference type="Pfam" id="PF01872">
    <property type="entry name" value="RibD_C"/>
    <property type="match status" value="1"/>
</dbReference>
<dbReference type="SUPFAM" id="SSF53597">
    <property type="entry name" value="Dihydrofolate reductase-like"/>
    <property type="match status" value="1"/>
</dbReference>
<feature type="binding site" evidence="16">
    <location>
        <begin position="298"/>
        <end position="304"/>
    </location>
    <ligand>
        <name>NADP(+)</name>
        <dbReference type="ChEBI" id="CHEBI:58349"/>
    </ligand>
</feature>
<comment type="catalytic activity">
    <reaction evidence="12 14">
        <text>5-amino-6-(5-phospho-D-ribitylamino)uracil + NADP(+) = 5-amino-6-(5-phospho-D-ribosylamino)uracil + NADPH + H(+)</text>
        <dbReference type="Rhea" id="RHEA:17845"/>
        <dbReference type="ChEBI" id="CHEBI:15378"/>
        <dbReference type="ChEBI" id="CHEBI:57783"/>
        <dbReference type="ChEBI" id="CHEBI:58349"/>
        <dbReference type="ChEBI" id="CHEBI:58421"/>
        <dbReference type="ChEBI" id="CHEBI:58453"/>
        <dbReference type="EC" id="1.1.1.193"/>
    </reaction>
</comment>
<feature type="binding site" evidence="16">
    <location>
        <position position="193"/>
    </location>
    <ligand>
        <name>substrate</name>
    </ligand>
</feature>
<feature type="binding site" evidence="17">
    <location>
        <position position="94"/>
    </location>
    <ligand>
        <name>Zn(2+)</name>
        <dbReference type="ChEBI" id="CHEBI:29105"/>
        <note>catalytic</note>
    </ligand>
</feature>
<comment type="catalytic activity">
    <reaction evidence="13 14">
        <text>2,5-diamino-6-hydroxy-4-(5-phosphoribosylamino)-pyrimidine + H2O + H(+) = 5-amino-6-(5-phospho-D-ribosylamino)uracil + NH4(+)</text>
        <dbReference type="Rhea" id="RHEA:21868"/>
        <dbReference type="ChEBI" id="CHEBI:15377"/>
        <dbReference type="ChEBI" id="CHEBI:15378"/>
        <dbReference type="ChEBI" id="CHEBI:28938"/>
        <dbReference type="ChEBI" id="CHEBI:58453"/>
        <dbReference type="ChEBI" id="CHEBI:58614"/>
        <dbReference type="EC" id="3.5.4.26"/>
    </reaction>
</comment>
<evidence type="ECO:0000256" key="15">
    <source>
        <dbReference type="PIRSR" id="PIRSR006769-1"/>
    </source>
</evidence>
<dbReference type="PANTHER" id="PTHR38011:SF7">
    <property type="entry name" value="2,5-DIAMINO-6-RIBOSYLAMINO-4(3H)-PYRIMIDINONE 5'-PHOSPHATE REDUCTASE"/>
    <property type="match status" value="1"/>
</dbReference>
<keyword evidence="6 14" id="KW-0686">Riboflavin biosynthesis</keyword>
<dbReference type="Gene3D" id="3.40.430.10">
    <property type="entry name" value="Dihydrofolate Reductase, subunit A"/>
    <property type="match status" value="1"/>
</dbReference>
<evidence type="ECO:0000259" key="19">
    <source>
        <dbReference type="PROSITE" id="PS51747"/>
    </source>
</evidence>
<evidence type="ECO:0000256" key="18">
    <source>
        <dbReference type="SAM" id="MobiDB-lite"/>
    </source>
</evidence>
<dbReference type="GO" id="GO:0008270">
    <property type="term" value="F:zinc ion binding"/>
    <property type="evidence" value="ECO:0007669"/>
    <property type="project" value="InterPro"/>
</dbReference>
<accession>E6S8Z7</accession>
<dbReference type="Pfam" id="PF00383">
    <property type="entry name" value="dCMP_cyt_deam_1"/>
    <property type="match status" value="1"/>
</dbReference>
<dbReference type="PIRSF" id="PIRSF006769">
    <property type="entry name" value="RibD"/>
    <property type="match status" value="1"/>
</dbReference>
<feature type="binding site" evidence="16">
    <location>
        <position position="179"/>
    </location>
    <ligand>
        <name>NADP(+)</name>
        <dbReference type="ChEBI" id="CHEBI:58349"/>
    </ligand>
</feature>
<dbReference type="EC" id="3.5.4.26" evidence="14"/>
<evidence type="ECO:0000256" key="8">
    <source>
        <dbReference type="ARBA" id="ARBA00022833"/>
    </source>
</evidence>
<dbReference type="KEGG" id="ica:Intca_1621"/>
<keyword evidence="10 14" id="KW-0560">Oxidoreductase</keyword>
<dbReference type="InterPro" id="IPR002125">
    <property type="entry name" value="CMP_dCMP_dom"/>
</dbReference>
<evidence type="ECO:0000256" key="13">
    <source>
        <dbReference type="ARBA" id="ARBA00049886"/>
    </source>
</evidence>
<dbReference type="PANTHER" id="PTHR38011">
    <property type="entry name" value="DIHYDROFOLATE REDUCTASE FAMILY PROTEIN (AFU_ORTHOLOGUE AFUA_8G06820)"/>
    <property type="match status" value="1"/>
</dbReference>
<dbReference type="InterPro" id="IPR024072">
    <property type="entry name" value="DHFR-like_dom_sf"/>
</dbReference>
<evidence type="ECO:0000256" key="17">
    <source>
        <dbReference type="PIRSR" id="PIRSR006769-3"/>
    </source>
</evidence>
<dbReference type="PROSITE" id="PS00903">
    <property type="entry name" value="CYT_DCMP_DEAMINASES_1"/>
    <property type="match status" value="1"/>
</dbReference>
<comment type="pathway">
    <text evidence="2 14">Cofactor biosynthesis; riboflavin biosynthesis; 5-amino-6-(D-ribitylamino)uracil from GTP: step 2/4.</text>
</comment>
<dbReference type="NCBIfam" id="TIGR00326">
    <property type="entry name" value="eubact_ribD"/>
    <property type="match status" value="1"/>
</dbReference>
<gene>
    <name evidence="20" type="ordered locus">Intca_1621</name>
</gene>
<dbReference type="GO" id="GO:0008703">
    <property type="term" value="F:5-amino-6-(5-phosphoribosylamino)uracil reductase activity"/>
    <property type="evidence" value="ECO:0007669"/>
    <property type="project" value="UniProtKB-EC"/>
</dbReference>
<dbReference type="InterPro" id="IPR016193">
    <property type="entry name" value="Cytidine_deaminase-like"/>
</dbReference>
<dbReference type="Proteomes" id="UP000008914">
    <property type="component" value="Chromosome"/>
</dbReference>
<evidence type="ECO:0000256" key="16">
    <source>
        <dbReference type="PIRSR" id="PIRSR006769-2"/>
    </source>
</evidence>
<dbReference type="EC" id="1.1.1.193" evidence="14"/>
<evidence type="ECO:0000256" key="1">
    <source>
        <dbReference type="ARBA" id="ARBA00002151"/>
    </source>
</evidence>
<feature type="binding site" evidence="16">
    <location>
        <position position="209"/>
    </location>
    <ligand>
        <name>NADP(+)</name>
        <dbReference type="ChEBI" id="CHEBI:58349"/>
    </ligand>
</feature>
<dbReference type="eggNOG" id="COG1985">
    <property type="taxonomic scope" value="Bacteria"/>
</dbReference>
<feature type="binding site" evidence="16">
    <location>
        <position position="216"/>
    </location>
    <ligand>
        <name>substrate</name>
    </ligand>
</feature>
<proteinExistence type="inferred from homology"/>
<keyword evidence="14 20" id="KW-0378">Hydrolase</keyword>
<evidence type="ECO:0000256" key="14">
    <source>
        <dbReference type="PIRNR" id="PIRNR006769"/>
    </source>
</evidence>
<evidence type="ECO:0000256" key="9">
    <source>
        <dbReference type="ARBA" id="ARBA00022857"/>
    </source>
</evidence>
<dbReference type="CDD" id="cd01284">
    <property type="entry name" value="Riboflavin_deaminase-reductase"/>
    <property type="match status" value="1"/>
</dbReference>
<comment type="similarity">
    <text evidence="4 14">In the N-terminal section; belongs to the cytidine and deoxycytidylate deaminase family.</text>
</comment>
<comment type="cofactor">
    <cofactor evidence="14 17">
        <name>Zn(2+)</name>
        <dbReference type="ChEBI" id="CHEBI:29105"/>
    </cofactor>
    <text evidence="14 17">Binds 1 zinc ion.</text>
</comment>
<name>E6S8Z7_INTC7</name>
<keyword evidence="11" id="KW-0511">Multifunctional enzyme</keyword>
<feature type="binding site" evidence="16">
    <location>
        <position position="177"/>
    </location>
    <ligand>
        <name>substrate</name>
    </ligand>
</feature>
<dbReference type="RefSeq" id="WP_013492449.1">
    <property type="nucleotide sequence ID" value="NC_014830.1"/>
</dbReference>
<evidence type="ECO:0000256" key="2">
    <source>
        <dbReference type="ARBA" id="ARBA00004882"/>
    </source>
</evidence>
<feature type="binding site" evidence="16">
    <location>
        <position position="296"/>
    </location>
    <ligand>
        <name>substrate</name>
    </ligand>
</feature>
<feature type="binding site" evidence="16">
    <location>
        <position position="213"/>
    </location>
    <ligand>
        <name>substrate</name>
    </ligand>
</feature>
<dbReference type="InterPro" id="IPR002734">
    <property type="entry name" value="RibDG_C"/>
</dbReference>
<evidence type="ECO:0000256" key="3">
    <source>
        <dbReference type="ARBA" id="ARBA00004910"/>
    </source>
</evidence>
<evidence type="ECO:0000256" key="12">
    <source>
        <dbReference type="ARBA" id="ARBA00049861"/>
    </source>
</evidence>
<evidence type="ECO:0000256" key="7">
    <source>
        <dbReference type="ARBA" id="ARBA00022723"/>
    </source>
</evidence>
<dbReference type="GO" id="GO:0008835">
    <property type="term" value="F:diaminohydroxyphosphoribosylaminopyrimidine deaminase activity"/>
    <property type="evidence" value="ECO:0007669"/>
    <property type="project" value="UniProtKB-EC"/>
</dbReference>
<feature type="binding site" evidence="17">
    <location>
        <position position="85"/>
    </location>
    <ligand>
        <name>Zn(2+)</name>
        <dbReference type="ChEBI" id="CHEBI:29105"/>
        <note>catalytic</note>
    </ligand>
</feature>
<evidence type="ECO:0000256" key="5">
    <source>
        <dbReference type="ARBA" id="ARBA00007417"/>
    </source>
</evidence>
<keyword evidence="7 14" id="KW-0479">Metal-binding</keyword>
<dbReference type="HOGENOM" id="CLU_036590_1_0_11"/>
<comment type="similarity">
    <text evidence="5 14">In the C-terminal section; belongs to the HTP reductase family.</text>
</comment>
<keyword evidence="9 14" id="KW-0521">NADP</keyword>
<feature type="domain" description="CMP/dCMP-type deaminase" evidence="19">
    <location>
        <begin position="11"/>
        <end position="132"/>
    </location>
</feature>
<evidence type="ECO:0000313" key="21">
    <source>
        <dbReference type="Proteomes" id="UP000008914"/>
    </source>
</evidence>
<dbReference type="InterPro" id="IPR016192">
    <property type="entry name" value="APOBEC/CMP_deaminase_Zn-bd"/>
</dbReference>
<dbReference type="GO" id="GO:0009231">
    <property type="term" value="P:riboflavin biosynthetic process"/>
    <property type="evidence" value="ECO:0007669"/>
    <property type="project" value="UniProtKB-UniPathway"/>
</dbReference>
<feature type="binding site" evidence="16">
    <location>
        <position position="205"/>
    </location>
    <ligand>
        <name>NADP(+)</name>
        <dbReference type="ChEBI" id="CHEBI:58349"/>
    </ligand>
</feature>
<keyword evidence="21" id="KW-1185">Reference proteome</keyword>
<feature type="binding site" evidence="16">
    <location>
        <position position="163"/>
    </location>
    <ligand>
        <name>NADP(+)</name>
        <dbReference type="ChEBI" id="CHEBI:58349"/>
    </ligand>
</feature>
<dbReference type="InterPro" id="IPR050765">
    <property type="entry name" value="Riboflavin_Biosynth_HTPR"/>
</dbReference>
<comment type="pathway">
    <text evidence="3 14">Cofactor biosynthesis; riboflavin biosynthesis; 5-amino-6-(D-ribitylamino)uracil from GTP: step 3/4.</text>
</comment>
<evidence type="ECO:0000256" key="4">
    <source>
        <dbReference type="ARBA" id="ARBA00005259"/>
    </source>
</evidence>